<protein>
    <submittedName>
        <fullName evidence="3">CHAT domain-containing protein</fullName>
    </submittedName>
</protein>
<name>A0A6M0RSK7_9CYAN</name>
<reference evidence="3 4" key="1">
    <citation type="journal article" date="2020" name="Microb. Ecol.">
        <title>Ecogenomics of the Marine Benthic Filamentous Cyanobacterium Adonisia.</title>
        <authorList>
            <person name="Walter J.M."/>
            <person name="Coutinho F.H."/>
            <person name="Leomil L."/>
            <person name="Hargreaves P.I."/>
            <person name="Campeao M.E."/>
            <person name="Vieira V.V."/>
            <person name="Silva B.S."/>
            <person name="Fistarol G.O."/>
            <person name="Salomon P.S."/>
            <person name="Sawabe T."/>
            <person name="Mino S."/>
            <person name="Hosokawa M."/>
            <person name="Miyashita H."/>
            <person name="Maruyama F."/>
            <person name="van Verk M.C."/>
            <person name="Dutilh B.E."/>
            <person name="Thompson C.C."/>
            <person name="Thompson F.L."/>
        </authorList>
    </citation>
    <scope>NUCLEOTIDE SEQUENCE [LARGE SCALE GENOMIC DNA]</scope>
    <source>
        <strain evidence="3 4">CCMR0081</strain>
    </source>
</reference>
<dbReference type="Gene3D" id="2.160.20.10">
    <property type="entry name" value="Single-stranded right-handed beta-helix, Pectin lyase-like"/>
    <property type="match status" value="1"/>
</dbReference>
<feature type="compositionally biased region" description="Acidic residues" evidence="1">
    <location>
        <begin position="1094"/>
        <end position="1107"/>
    </location>
</feature>
<dbReference type="SMART" id="SM00912">
    <property type="entry name" value="Haemagg_act"/>
    <property type="match status" value="1"/>
</dbReference>
<dbReference type="SUPFAM" id="SSF51126">
    <property type="entry name" value="Pectin lyase-like"/>
    <property type="match status" value="1"/>
</dbReference>
<dbReference type="InterPro" id="IPR011050">
    <property type="entry name" value="Pectin_lyase_fold/virulence"/>
</dbReference>
<feature type="region of interest" description="Disordered" evidence="1">
    <location>
        <begin position="1083"/>
        <end position="1107"/>
    </location>
</feature>
<keyword evidence="4" id="KW-1185">Reference proteome</keyword>
<dbReference type="RefSeq" id="WP_250565909.1">
    <property type="nucleotide sequence ID" value="NZ_QXHD01000004.1"/>
</dbReference>
<dbReference type="InterPro" id="IPR012334">
    <property type="entry name" value="Pectin_lyas_fold"/>
</dbReference>
<dbReference type="InterPro" id="IPR008638">
    <property type="entry name" value="FhaB/CdiA-like_TPS"/>
</dbReference>
<evidence type="ECO:0000313" key="4">
    <source>
        <dbReference type="Proteomes" id="UP000481033"/>
    </source>
</evidence>
<dbReference type="NCBIfam" id="TIGR01901">
    <property type="entry name" value="adhes_NPXG"/>
    <property type="match status" value="1"/>
</dbReference>
<proteinExistence type="predicted"/>
<gene>
    <name evidence="3" type="ORF">DXZ20_24280</name>
</gene>
<evidence type="ECO:0000313" key="3">
    <source>
        <dbReference type="EMBL" id="NEZ58701.1"/>
    </source>
</evidence>
<comment type="caution">
    <text evidence="3">The sequence shown here is derived from an EMBL/GenBank/DDBJ whole genome shotgun (WGS) entry which is preliminary data.</text>
</comment>
<accession>A0A6M0RSK7</accession>
<organism evidence="3 4">
    <name type="scientific">Adonisia turfae CCMR0081</name>
    <dbReference type="NCBI Taxonomy" id="2292702"/>
    <lineage>
        <taxon>Bacteria</taxon>
        <taxon>Bacillati</taxon>
        <taxon>Cyanobacteriota</taxon>
        <taxon>Adonisia</taxon>
        <taxon>Adonisia turfae</taxon>
    </lineage>
</organism>
<dbReference type="Pfam" id="PF12770">
    <property type="entry name" value="CHAT"/>
    <property type="match status" value="1"/>
</dbReference>
<dbReference type="Pfam" id="PF05860">
    <property type="entry name" value="TPS"/>
    <property type="match status" value="1"/>
</dbReference>
<dbReference type="InterPro" id="IPR024983">
    <property type="entry name" value="CHAT_dom"/>
</dbReference>
<dbReference type="Proteomes" id="UP000481033">
    <property type="component" value="Unassembled WGS sequence"/>
</dbReference>
<feature type="domain" description="Filamentous haemagglutinin FhaB/tRNA nuclease CdiA-like TPS" evidence="2">
    <location>
        <begin position="58"/>
        <end position="172"/>
    </location>
</feature>
<evidence type="ECO:0000256" key="1">
    <source>
        <dbReference type="SAM" id="MobiDB-lite"/>
    </source>
</evidence>
<dbReference type="EMBL" id="QXHD01000004">
    <property type="protein sequence ID" value="NEZ58701.1"/>
    <property type="molecule type" value="Genomic_DNA"/>
</dbReference>
<evidence type="ECO:0000259" key="2">
    <source>
        <dbReference type="SMART" id="SM00912"/>
    </source>
</evidence>
<sequence>MLQIEKAKTGFGAILPEFARNLTSVSSLCTWERVGTVGLTVSLVVGSAVPAIAQSITSANDPVNTIVTPQGNGYLIDGGTLSIDGGNLFQSFEKFGLTQGEWATFLSTPSINNILGRVVGGDPSIIDGLLQVTGGNSNLFLLNPSGIVFGTNASLDLPAAFNVSTATGIGFEDGWFEAFETGDYSSLTGEPLALRFDSAAPGSIVNAGTLALSEGATLSLVGGTVVNTGTLQSTGGNVSMVSVPGSGQVELRPPGWVLGFEVEVPQGNDGQTTAIAVWDLPGLLTEGAGDVETGLAVEPDGAVTVAGADTVVPAEVGTTIAAGVLDVSNAAPDEVGGEVNVLGERVGVIGAEIDASGANGGGTVLVGGDYQGNGTVPNALRTFVDSDSVISVDAVDSGNAGQTIFWADGETIFFGEVTARGGSEFGDGGLVEISGKESLLFQGDVDTSASYGSAGTLLFDPININIVDNSSGGLNDSEIDNDGTILSSDGIGVSFTISEETLEDLSEDTNITLQALEDIVIEDLADNVLAFADGPGGSIIFTADADGDGSGDFSMDNSDTIRVQARDITIQGQTLTVGNIDTRVRTDGGRSGDINLEANADINVVGTGVIIDSDGSLLDGSVGTPGIQRVSLASFVGVSITGGGTAGNISIVSQNGSIDTTSAQVDATSSGTFGAGGNITIQAEGNINTGDIESFLGTNNDGTGTGGDISIISTGGSIDTTAGSLQDVSANSNRGTAGNVLIRAANQVTVDNVSAQVRSNNGTAGSITIISQSDEINVIDGGVIETFTEGVTGTGGDISLSALTGIRPFGDLFIDAEGEVNITDILPAAGSGTTGDLEIISRSGSINALGRSISTQTTTGEAGDITLRAGNNIEVGSINAEGQGVDGGGIVNAIAGNFFRASEIFSASNGVEASISTVDSGDGGDITITHGGGFINVPFTVGDASVNGTAGAITSAADNVIDPVQVFPGSFTQGNIRIITPTPEARDVEEPDPLSLPPIPDPTEEVEQLVAELEEGFTSPYTDYFGSEDVRIKSLDEIQNELLIIEKQTNVRPAIIYAFFVPSDREDELTDLKKRLDQRRSRNTDFGERSDISSLEEEQLTANELDGEDSDEEILWRYDSESVATEYRTLSRYVAEDLDNDGDTSTENKEQDAELVLLLVSGRDYPVLELTGKKYSDIEVSVKNLRDNLGFAGVWEDGSKQLYQALVANLVPSLEAQTIENLVFIMDTNLRALPLSALSSETESSALDQFPISALKSSDTGRFLIQDYSVGLMPSMSLTETRYKNLSRSRLLAMGTRNFDNLRDLPSADAELSFLKENWARPTVPTPTIRRDQDFTKENLNQLLTDTQYDIVHLATHAKIGAGDVSNSFIQFSDGPLNLKELEQLNLSDVDLLTLSACQTASDDKGAELGFSGLAQQAGVKSVLASLKPVRDFETYVLMSLFYTNLQSSLIKADALRKTQLMMLEGEFNRDNSNFIVIYDGVETSIPLPTNISISSATFSELENPQAWSQFTMVGSPW</sequence>